<dbReference type="PANTHER" id="PTHR30489:SF0">
    <property type="entry name" value="LIPOPROTEIN-RELEASING SYSTEM TRANSMEMBRANE PROTEIN LOLE"/>
    <property type="match status" value="1"/>
</dbReference>
<dbReference type="Proteomes" id="UP001501598">
    <property type="component" value="Unassembled WGS sequence"/>
</dbReference>
<comment type="subcellular location">
    <subcellularLocation>
        <location evidence="1">Cell membrane</location>
        <topology evidence="1">Multi-pass membrane protein</topology>
    </subcellularLocation>
</comment>
<dbReference type="RefSeq" id="WP_345426599.1">
    <property type="nucleotide sequence ID" value="NZ_BAABGT010000106.1"/>
</dbReference>
<gene>
    <name evidence="9" type="ORF">GCM10023175_63460</name>
</gene>
<evidence type="ECO:0000256" key="7">
    <source>
        <dbReference type="SAM" id="Phobius"/>
    </source>
</evidence>
<keyword evidence="10" id="KW-1185">Reference proteome</keyword>
<comment type="similarity">
    <text evidence="2">Belongs to the ABC-4 integral membrane protein family. LolC/E subfamily.</text>
</comment>
<keyword evidence="5 7" id="KW-1133">Transmembrane helix</keyword>
<accession>A0ABP8S1H2</accession>
<evidence type="ECO:0000256" key="3">
    <source>
        <dbReference type="ARBA" id="ARBA00022475"/>
    </source>
</evidence>
<organism evidence="9 10">
    <name type="scientific">Pseudonocardia xishanensis</name>
    <dbReference type="NCBI Taxonomy" id="630995"/>
    <lineage>
        <taxon>Bacteria</taxon>
        <taxon>Bacillati</taxon>
        <taxon>Actinomycetota</taxon>
        <taxon>Actinomycetes</taxon>
        <taxon>Pseudonocardiales</taxon>
        <taxon>Pseudonocardiaceae</taxon>
        <taxon>Pseudonocardia</taxon>
    </lineage>
</organism>
<proteinExistence type="inferred from homology"/>
<evidence type="ECO:0000256" key="4">
    <source>
        <dbReference type="ARBA" id="ARBA00022692"/>
    </source>
</evidence>
<evidence type="ECO:0000313" key="10">
    <source>
        <dbReference type="Proteomes" id="UP001501598"/>
    </source>
</evidence>
<feature type="transmembrane region" description="Helical" evidence="7">
    <location>
        <begin position="444"/>
        <end position="466"/>
    </location>
</feature>
<evidence type="ECO:0000256" key="6">
    <source>
        <dbReference type="ARBA" id="ARBA00023136"/>
    </source>
</evidence>
<keyword evidence="4 7" id="KW-0812">Transmembrane</keyword>
<feature type="transmembrane region" description="Helical" evidence="7">
    <location>
        <begin position="752"/>
        <end position="777"/>
    </location>
</feature>
<feature type="transmembrane region" description="Helical" evidence="7">
    <location>
        <begin position="331"/>
        <end position="355"/>
    </location>
</feature>
<name>A0ABP8S1H2_9PSEU</name>
<feature type="transmembrane region" description="Helical" evidence="7">
    <location>
        <begin position="665"/>
        <end position="687"/>
    </location>
</feature>
<evidence type="ECO:0000256" key="1">
    <source>
        <dbReference type="ARBA" id="ARBA00004651"/>
    </source>
</evidence>
<feature type="transmembrane region" description="Helical" evidence="7">
    <location>
        <begin position="708"/>
        <end position="732"/>
    </location>
</feature>
<feature type="transmembrane region" description="Helical" evidence="7">
    <location>
        <begin position="281"/>
        <end position="303"/>
    </location>
</feature>
<sequence length="791" mass="81160">MSWPGIVAVARAELRVGWRALLALGLVAGLVGGLLLGAAVVADRTGSAYPRLVDRTGLDDVRAYLPADLPEVTASFAGLPGVEESWTAYAWIAQIEGPTLQYTSVIAGPDRQEDLVNPVIVAGRAPRVEAADELLVGEPLAAAAGLRVGDRITLKMLTLRQVARFDVGFGEPEGATRRMTVVGIGRMPSWSGPLGDALSTPAFAAQNAGAAGGRSGFARLAYTGDPAADEALRDRLVGALAQEYVGRPRPLVVGNYVPEVPVFPTTQVDPAVAASERVLRLGLWGFALVVALGGTVVLGQGLMRHHLRGGADQRVENALGLDGAERATARVLAALAGAVPAALVAGSVTVAAGVIEPIGSQARFEPDSGFRVDWPVVLLGVVGVLAVFLGAAAVTSALAGRGAAAAPALTRHRSVRWAVRWPALFVGLRLALRGRTLPGGASGLPAFAAAAGVAVTVAGIVASTMLGASLQRLVDTPERYGFTSDLTIADARDAEMRVLAADPRVAALSEVETGRVTLDPARSRQVDAYAHVPVKGDVPVSLVTGRLPLAAGEVALGARVAGREEKAIGDTVDVLSSDGRSATLTVTGIVVPQPERGAPLGEGLIITPEQLDDLFRQPLASAHLVAVPGQSTSLYEDVGRRLEVHLPGMPPEIDTLAGLLRLPEILAGLLAVVAMAGLVHTLVGAVRRHSRDAAVLAVLGATPGQVRAALGVLATTTVLPGVAAGVLLGLGVGRVLWWQVASQTGVAPDVAVPIWPIVLIVPAVLVGSLVLGALPALRLARTPVARSLHGA</sequence>
<dbReference type="Pfam" id="PF02687">
    <property type="entry name" value="FtsX"/>
    <property type="match status" value="1"/>
</dbReference>
<dbReference type="InterPro" id="IPR003838">
    <property type="entry name" value="ABC3_permease_C"/>
</dbReference>
<reference evidence="10" key="1">
    <citation type="journal article" date="2019" name="Int. J. Syst. Evol. Microbiol.">
        <title>The Global Catalogue of Microorganisms (GCM) 10K type strain sequencing project: providing services to taxonomists for standard genome sequencing and annotation.</title>
        <authorList>
            <consortium name="The Broad Institute Genomics Platform"/>
            <consortium name="The Broad Institute Genome Sequencing Center for Infectious Disease"/>
            <person name="Wu L."/>
            <person name="Ma J."/>
        </authorList>
    </citation>
    <scope>NUCLEOTIDE SEQUENCE [LARGE SCALE GENOMIC DNA]</scope>
    <source>
        <strain evidence="10">JCM 17906</strain>
    </source>
</reference>
<dbReference type="InterPro" id="IPR051447">
    <property type="entry name" value="Lipoprotein-release_system"/>
</dbReference>
<keyword evidence="6 7" id="KW-0472">Membrane</keyword>
<feature type="transmembrane region" description="Helical" evidence="7">
    <location>
        <begin position="20"/>
        <end position="42"/>
    </location>
</feature>
<evidence type="ECO:0000313" key="9">
    <source>
        <dbReference type="EMBL" id="GAA4558005.1"/>
    </source>
</evidence>
<comment type="caution">
    <text evidence="9">The sequence shown here is derived from an EMBL/GenBank/DDBJ whole genome shotgun (WGS) entry which is preliminary data.</text>
</comment>
<evidence type="ECO:0000256" key="5">
    <source>
        <dbReference type="ARBA" id="ARBA00022989"/>
    </source>
</evidence>
<dbReference type="EMBL" id="BAABGT010000106">
    <property type="protein sequence ID" value="GAA4558005.1"/>
    <property type="molecule type" value="Genomic_DNA"/>
</dbReference>
<protein>
    <recommendedName>
        <fullName evidence="8">ABC3 transporter permease C-terminal domain-containing protein</fullName>
    </recommendedName>
</protein>
<dbReference type="PANTHER" id="PTHR30489">
    <property type="entry name" value="LIPOPROTEIN-RELEASING SYSTEM TRANSMEMBRANE PROTEIN LOLE"/>
    <property type="match status" value="1"/>
</dbReference>
<feature type="domain" description="ABC3 transporter permease C-terminal" evidence="8">
    <location>
        <begin position="665"/>
        <end position="783"/>
    </location>
</feature>
<feature type="transmembrane region" description="Helical" evidence="7">
    <location>
        <begin position="376"/>
        <end position="394"/>
    </location>
</feature>
<evidence type="ECO:0000259" key="8">
    <source>
        <dbReference type="Pfam" id="PF02687"/>
    </source>
</evidence>
<evidence type="ECO:0000256" key="2">
    <source>
        <dbReference type="ARBA" id="ARBA00005236"/>
    </source>
</evidence>
<keyword evidence="3" id="KW-1003">Cell membrane</keyword>